<evidence type="ECO:0000256" key="9">
    <source>
        <dbReference type="ARBA" id="ARBA00023136"/>
    </source>
</evidence>
<sequence length="795" mass="87063">MMAFSKSSARASALRSGLLAGAAAAALAGPAFAQTAAPATAAPAAAAQPETIDAIVVTAQRREQKLQDVGIAVTAFSSKQIASLGIKDSTDLTKAAPSLSMNEYTPSAVVFNIRGVSQNDFGDEQEPPVAVYQDDAYASSFVSSGFPLFDLQRVEVLRGPQGTLFGRNATGGAIQFISNKPTKDFEAYLTGTTGSFNERDFEGAVSGPVRDNVQVRLSAMSAYSDGYIQDLTPGVRDRGGTNHWALRGIVEWQPTADTNVQFISKYARNPHENSAGMYSWEAAYPNAHGQGTYLPANMVNPLLLLGYNPAFPGPNYPTGTDLTGYRNDAIDPQRGGDPWKVATNQDSYTDRTLVDNQIKIEAPLGPFRLTSISDLQNIYKSYMEDASASPIDQVNFRQGAHVTQYSEEFRLSGHFGEHELVMGAYGMGIDGHYTASYSFPAVFNLIPVVRFKQKTTSYAFFAQDEWELPDNFKAIFGARYWHDERKVNYFATDNTGETVIFNTGRVYAFNAAAGAPVTSGITVTPADADKQFSDYSLRAELDYKPSRNLLTYVSFNRGTKSGGFTLSTATPTAGFEVSFLNGIPYRPEVLDAYEIGLKASLPLSTSLNLTGFYYDYHHYQAFAEYGLVETVINLPAQEEGFEAELTTHPIRGLTLQANFSAMDNEVKDVPLPDQTIVTHHLPQDPKTSGSLLARYDYYADWGTAFAQVDATYKGRFCFSVLCAPVEHEAPHTVVNLRAGYTPPNKRWDMAVYVNNVGQEIYRVYTFDVAAYTGQIPSVYARPRTWGLTATYHFGK</sequence>
<comment type="subcellular location">
    <subcellularLocation>
        <location evidence="1 11">Cell outer membrane</location>
        <topology evidence="1 11">Multi-pass membrane protein</topology>
    </subcellularLocation>
</comment>
<feature type="chain" id="PRO_5036718480" evidence="13">
    <location>
        <begin position="34"/>
        <end position="795"/>
    </location>
</feature>
<keyword evidence="6" id="KW-0408">Iron</keyword>
<keyword evidence="13" id="KW-0732">Signal</keyword>
<reference evidence="16" key="1">
    <citation type="submission" date="2021-04" db="EMBL/GenBank/DDBJ databases">
        <title>The complete genome sequence of Caulobacter sp. S6.</title>
        <authorList>
            <person name="Tang Y."/>
            <person name="Ouyang W."/>
            <person name="Liu Q."/>
            <person name="Huang B."/>
            <person name="Guo Z."/>
            <person name="Lei P."/>
        </authorList>
    </citation>
    <scope>NUCLEOTIDE SEQUENCE</scope>
    <source>
        <strain evidence="16">S6</strain>
    </source>
</reference>
<evidence type="ECO:0000256" key="1">
    <source>
        <dbReference type="ARBA" id="ARBA00004571"/>
    </source>
</evidence>
<evidence type="ECO:0000256" key="13">
    <source>
        <dbReference type="SAM" id="SignalP"/>
    </source>
</evidence>
<dbReference type="KEGG" id="caul:KCG34_04085"/>
<dbReference type="PROSITE" id="PS52016">
    <property type="entry name" value="TONB_DEPENDENT_REC_3"/>
    <property type="match status" value="1"/>
</dbReference>
<evidence type="ECO:0000256" key="3">
    <source>
        <dbReference type="ARBA" id="ARBA00022452"/>
    </source>
</evidence>
<keyword evidence="5 11" id="KW-0812">Transmembrane</keyword>
<dbReference type="InterPro" id="IPR012910">
    <property type="entry name" value="Plug_dom"/>
</dbReference>
<dbReference type="AlphaFoldDB" id="A0A975G0X1"/>
<keyword evidence="10 11" id="KW-0998">Cell outer membrane</keyword>
<dbReference type="Pfam" id="PF07715">
    <property type="entry name" value="Plug"/>
    <property type="match status" value="1"/>
</dbReference>
<dbReference type="InterPro" id="IPR039426">
    <property type="entry name" value="TonB-dep_rcpt-like"/>
</dbReference>
<keyword evidence="17" id="KW-1185">Reference proteome</keyword>
<dbReference type="Gene3D" id="2.40.170.20">
    <property type="entry name" value="TonB-dependent receptor, beta-barrel domain"/>
    <property type="match status" value="2"/>
</dbReference>
<organism evidence="16 17">
    <name type="scientific">Phenylobacterium montanum</name>
    <dbReference type="NCBI Taxonomy" id="2823693"/>
    <lineage>
        <taxon>Bacteria</taxon>
        <taxon>Pseudomonadati</taxon>
        <taxon>Pseudomonadota</taxon>
        <taxon>Alphaproteobacteria</taxon>
        <taxon>Caulobacterales</taxon>
        <taxon>Caulobacteraceae</taxon>
        <taxon>Phenylobacterium</taxon>
    </lineage>
</organism>
<evidence type="ECO:0000313" key="16">
    <source>
        <dbReference type="EMBL" id="QUD89075.1"/>
    </source>
</evidence>
<keyword evidence="2 11" id="KW-0813">Transport</keyword>
<dbReference type="Proteomes" id="UP000676409">
    <property type="component" value="Chromosome"/>
</dbReference>
<evidence type="ECO:0000256" key="10">
    <source>
        <dbReference type="ARBA" id="ARBA00023237"/>
    </source>
</evidence>
<proteinExistence type="inferred from homology"/>
<evidence type="ECO:0000256" key="6">
    <source>
        <dbReference type="ARBA" id="ARBA00023004"/>
    </source>
</evidence>
<dbReference type="InterPro" id="IPR036942">
    <property type="entry name" value="Beta-barrel_TonB_sf"/>
</dbReference>
<evidence type="ECO:0000256" key="8">
    <source>
        <dbReference type="ARBA" id="ARBA00023077"/>
    </source>
</evidence>
<keyword evidence="7" id="KW-0406">Ion transport</keyword>
<evidence type="ECO:0000259" key="15">
    <source>
        <dbReference type="Pfam" id="PF07715"/>
    </source>
</evidence>
<evidence type="ECO:0000256" key="4">
    <source>
        <dbReference type="ARBA" id="ARBA00022496"/>
    </source>
</evidence>
<dbReference type="Pfam" id="PF00593">
    <property type="entry name" value="TonB_dep_Rec_b-barrel"/>
    <property type="match status" value="1"/>
</dbReference>
<feature type="domain" description="TonB-dependent receptor-like beta-barrel" evidence="14">
    <location>
        <begin position="310"/>
        <end position="756"/>
    </location>
</feature>
<evidence type="ECO:0000256" key="2">
    <source>
        <dbReference type="ARBA" id="ARBA00022448"/>
    </source>
</evidence>
<dbReference type="InterPro" id="IPR000531">
    <property type="entry name" value="Beta-barrel_TonB"/>
</dbReference>
<keyword evidence="9 11" id="KW-0472">Membrane</keyword>
<evidence type="ECO:0000256" key="5">
    <source>
        <dbReference type="ARBA" id="ARBA00022692"/>
    </source>
</evidence>
<keyword evidence="4" id="KW-0410">Iron transport</keyword>
<dbReference type="PANTHER" id="PTHR32552">
    <property type="entry name" value="FERRICHROME IRON RECEPTOR-RELATED"/>
    <property type="match status" value="1"/>
</dbReference>
<keyword evidence="8 12" id="KW-0798">TonB box</keyword>
<protein>
    <submittedName>
        <fullName evidence="16">TonB-dependent receptor</fullName>
    </submittedName>
</protein>
<evidence type="ECO:0000313" key="17">
    <source>
        <dbReference type="Proteomes" id="UP000676409"/>
    </source>
</evidence>
<keyword evidence="3 11" id="KW-1134">Transmembrane beta strand</keyword>
<dbReference type="GO" id="GO:0009279">
    <property type="term" value="C:cell outer membrane"/>
    <property type="evidence" value="ECO:0007669"/>
    <property type="project" value="UniProtKB-SubCell"/>
</dbReference>
<evidence type="ECO:0000256" key="7">
    <source>
        <dbReference type="ARBA" id="ARBA00023065"/>
    </source>
</evidence>
<feature type="signal peptide" evidence="13">
    <location>
        <begin position="1"/>
        <end position="33"/>
    </location>
</feature>
<comment type="similarity">
    <text evidence="11 12">Belongs to the TonB-dependent receptor family.</text>
</comment>
<dbReference type="PANTHER" id="PTHR32552:SF81">
    <property type="entry name" value="TONB-DEPENDENT OUTER MEMBRANE RECEPTOR"/>
    <property type="match status" value="1"/>
</dbReference>
<feature type="domain" description="TonB-dependent receptor plug" evidence="15">
    <location>
        <begin position="66"/>
        <end position="173"/>
    </location>
</feature>
<evidence type="ECO:0000259" key="14">
    <source>
        <dbReference type="Pfam" id="PF00593"/>
    </source>
</evidence>
<gene>
    <name evidence="16" type="ORF">KCG34_04085</name>
</gene>
<dbReference type="RefSeq" id="WP_211939125.1">
    <property type="nucleotide sequence ID" value="NZ_CP073078.1"/>
</dbReference>
<evidence type="ECO:0000256" key="12">
    <source>
        <dbReference type="RuleBase" id="RU003357"/>
    </source>
</evidence>
<dbReference type="GO" id="GO:0006826">
    <property type="term" value="P:iron ion transport"/>
    <property type="evidence" value="ECO:0007669"/>
    <property type="project" value="UniProtKB-KW"/>
</dbReference>
<evidence type="ECO:0000256" key="11">
    <source>
        <dbReference type="PROSITE-ProRule" id="PRU01360"/>
    </source>
</evidence>
<dbReference type="SUPFAM" id="SSF56935">
    <property type="entry name" value="Porins"/>
    <property type="match status" value="1"/>
</dbReference>
<dbReference type="EMBL" id="CP073078">
    <property type="protein sequence ID" value="QUD89075.1"/>
    <property type="molecule type" value="Genomic_DNA"/>
</dbReference>
<keyword evidence="16" id="KW-0675">Receptor</keyword>
<accession>A0A975G0X1</accession>
<name>A0A975G0X1_9CAUL</name>